<dbReference type="GO" id="GO:0046540">
    <property type="term" value="C:U4/U6 x U5 tri-snRNP complex"/>
    <property type="evidence" value="ECO:0007669"/>
    <property type="project" value="UniProtKB-UniRule"/>
</dbReference>
<dbReference type="GO" id="GO:0000398">
    <property type="term" value="P:mRNA splicing, via spliceosome"/>
    <property type="evidence" value="ECO:0007669"/>
    <property type="project" value="UniProtKB-UniRule"/>
</dbReference>
<dbReference type="InterPro" id="IPR047575">
    <property type="entry name" value="Sm"/>
</dbReference>
<evidence type="ECO:0000256" key="2">
    <source>
        <dbReference type="ARBA" id="ARBA00006850"/>
    </source>
</evidence>
<evidence type="ECO:0000256" key="6">
    <source>
        <dbReference type="ARBA" id="ARBA00023187"/>
    </source>
</evidence>
<dbReference type="GO" id="GO:0005688">
    <property type="term" value="C:U6 snRNP"/>
    <property type="evidence" value="ECO:0007669"/>
    <property type="project" value="UniProtKB-UniRule"/>
</dbReference>
<keyword evidence="3 9" id="KW-0507">mRNA processing</keyword>
<reference evidence="11" key="1">
    <citation type="submission" date="2022-07" db="EMBL/GenBank/DDBJ databases">
        <title>Phylogenomic reconstructions and comparative analyses of Kickxellomycotina fungi.</title>
        <authorList>
            <person name="Reynolds N.K."/>
            <person name="Stajich J.E."/>
            <person name="Barry K."/>
            <person name="Grigoriev I.V."/>
            <person name="Crous P."/>
            <person name="Smith M.E."/>
        </authorList>
    </citation>
    <scope>NUCLEOTIDE SEQUENCE</scope>
    <source>
        <strain evidence="11">RSA 567</strain>
    </source>
</reference>
<keyword evidence="4 9" id="KW-0747">Spliceosome</keyword>
<dbReference type="CDD" id="cd01727">
    <property type="entry name" value="LSm8"/>
    <property type="match status" value="1"/>
</dbReference>
<dbReference type="GO" id="GO:0071011">
    <property type="term" value="C:precatalytic spliceosome"/>
    <property type="evidence" value="ECO:0007669"/>
    <property type="project" value="TreeGrafter"/>
</dbReference>
<proteinExistence type="inferred from homology"/>
<dbReference type="InterPro" id="IPR001163">
    <property type="entry name" value="Sm_dom_euk/arc"/>
</dbReference>
<dbReference type="SUPFAM" id="SSF50182">
    <property type="entry name" value="Sm-like ribonucleoproteins"/>
    <property type="match status" value="1"/>
</dbReference>
<evidence type="ECO:0000313" key="12">
    <source>
        <dbReference type="Proteomes" id="UP001151582"/>
    </source>
</evidence>
<dbReference type="Proteomes" id="UP001151582">
    <property type="component" value="Unassembled WGS sequence"/>
</dbReference>
<comment type="subcellular location">
    <subcellularLocation>
        <location evidence="1 9">Nucleus</location>
    </subcellularLocation>
</comment>
<dbReference type="SMART" id="SM00651">
    <property type="entry name" value="Sm"/>
    <property type="match status" value="1"/>
</dbReference>
<evidence type="ECO:0000256" key="9">
    <source>
        <dbReference type="RuleBase" id="RU365048"/>
    </source>
</evidence>
<protein>
    <recommendedName>
        <fullName evidence="9">LSM2-LSM8 complex subunit LSM8</fullName>
    </recommendedName>
</protein>
<dbReference type="FunFam" id="2.30.30.100:FF:000027">
    <property type="entry name" value="U6 snRNA-associated Sm-like protein LSm8"/>
    <property type="match status" value="1"/>
</dbReference>
<accession>A0A9W8EF01</accession>
<evidence type="ECO:0000313" key="11">
    <source>
        <dbReference type="EMBL" id="KAJ1983209.1"/>
    </source>
</evidence>
<keyword evidence="12" id="KW-1185">Reference proteome</keyword>
<keyword evidence="6 9" id="KW-0508">mRNA splicing</keyword>
<evidence type="ECO:0000256" key="5">
    <source>
        <dbReference type="ARBA" id="ARBA00022884"/>
    </source>
</evidence>
<comment type="similarity">
    <text evidence="2 9">Belongs to the snRNP Sm proteins family.</text>
</comment>
<comment type="caution">
    <text evidence="11">The sequence shown here is derived from an EMBL/GenBank/DDBJ whole genome shotgun (WGS) entry which is preliminary data.</text>
</comment>
<dbReference type="PANTHER" id="PTHR15588:SF9">
    <property type="entry name" value="U6 SNRNA-ASSOCIATED SM-LIKE PROTEIN LSM8"/>
    <property type="match status" value="1"/>
</dbReference>
<feature type="domain" description="Sm" evidence="10">
    <location>
        <begin position="1"/>
        <end position="75"/>
    </location>
</feature>
<keyword evidence="8 9" id="KW-0687">Ribonucleoprotein</keyword>
<evidence type="ECO:0000256" key="7">
    <source>
        <dbReference type="ARBA" id="ARBA00023242"/>
    </source>
</evidence>
<evidence type="ECO:0000259" key="10">
    <source>
        <dbReference type="PROSITE" id="PS52002"/>
    </source>
</evidence>
<organism evidence="11 12">
    <name type="scientific">Dimargaris verticillata</name>
    <dbReference type="NCBI Taxonomy" id="2761393"/>
    <lineage>
        <taxon>Eukaryota</taxon>
        <taxon>Fungi</taxon>
        <taxon>Fungi incertae sedis</taxon>
        <taxon>Zoopagomycota</taxon>
        <taxon>Kickxellomycotina</taxon>
        <taxon>Dimargaritomycetes</taxon>
        <taxon>Dimargaritales</taxon>
        <taxon>Dimargaritaceae</taxon>
        <taxon>Dimargaris</taxon>
    </lineage>
</organism>
<dbReference type="GO" id="GO:0003729">
    <property type="term" value="F:mRNA binding"/>
    <property type="evidence" value="ECO:0007669"/>
    <property type="project" value="TreeGrafter"/>
</dbReference>
<comment type="function">
    <text evidence="9">Plays role in pre-mRNA splicing as component of the U4/U6-U5 tri-snRNP complex that is involved in spliceosome assembly, and as component of the precatalytic spliceosome (spliceosome B complex). The heptameric LSM2-8 complex binds specifically to the 3'-terminal U-tract of U6 snRNA.</text>
</comment>
<gene>
    <name evidence="11" type="primary">lsm8</name>
    <name evidence="9" type="synonym">LSM8</name>
    <name evidence="11" type="ORF">H4R34_001409</name>
</gene>
<dbReference type="AlphaFoldDB" id="A0A9W8EF01"/>
<keyword evidence="5 9" id="KW-0694">RNA-binding</keyword>
<dbReference type="EMBL" id="JANBQB010000065">
    <property type="protein sequence ID" value="KAJ1983209.1"/>
    <property type="molecule type" value="Genomic_DNA"/>
</dbReference>
<dbReference type="InterPro" id="IPR010920">
    <property type="entry name" value="LSM_dom_sf"/>
</dbReference>
<sequence length="97" mass="10531">MSEIQAYVNERVLVVTSDGRVIVGTLKGFDQVTNIVLADCQERIFSPDDGVEMAPLGLYFIRGDNIAVVGLVDQEQDSSLQFGALRAQPLPEILHGA</sequence>
<evidence type="ECO:0000256" key="8">
    <source>
        <dbReference type="ARBA" id="ARBA00023274"/>
    </source>
</evidence>
<evidence type="ECO:0000256" key="4">
    <source>
        <dbReference type="ARBA" id="ARBA00022728"/>
    </source>
</evidence>
<name>A0A9W8EF01_9FUNG</name>
<dbReference type="PANTHER" id="PTHR15588">
    <property type="entry name" value="LSM1"/>
    <property type="match status" value="1"/>
</dbReference>
<dbReference type="OrthoDB" id="422364at2759"/>
<comment type="subunit">
    <text evidence="9">LSm subunits form a heteromer with a doughnut shape.</text>
</comment>
<dbReference type="Gene3D" id="2.30.30.100">
    <property type="match status" value="1"/>
</dbReference>
<dbReference type="PROSITE" id="PS52002">
    <property type="entry name" value="SM"/>
    <property type="match status" value="1"/>
</dbReference>
<dbReference type="InterPro" id="IPR044642">
    <property type="entry name" value="PTHR15588"/>
</dbReference>
<dbReference type="InterPro" id="IPR034103">
    <property type="entry name" value="Lsm8"/>
</dbReference>
<evidence type="ECO:0000256" key="1">
    <source>
        <dbReference type="ARBA" id="ARBA00004123"/>
    </source>
</evidence>
<keyword evidence="7 9" id="KW-0539">Nucleus</keyword>
<dbReference type="Pfam" id="PF01423">
    <property type="entry name" value="LSM"/>
    <property type="match status" value="1"/>
</dbReference>
<evidence type="ECO:0000256" key="3">
    <source>
        <dbReference type="ARBA" id="ARBA00022664"/>
    </source>
</evidence>